<feature type="region of interest" description="Disordered" evidence="1">
    <location>
        <begin position="1"/>
        <end position="52"/>
    </location>
</feature>
<keyword evidence="2" id="KW-0472">Membrane</keyword>
<gene>
    <name evidence="3" type="ORF">GCM10010191_54780</name>
</gene>
<keyword evidence="2" id="KW-1133">Transmembrane helix</keyword>
<keyword evidence="4" id="KW-1185">Reference proteome</keyword>
<comment type="caution">
    <text evidence="3">The sequence shown here is derived from an EMBL/GenBank/DDBJ whole genome shotgun (WGS) entry which is preliminary data.</text>
</comment>
<feature type="compositionally biased region" description="Basic residues" evidence="1">
    <location>
        <begin position="8"/>
        <end position="23"/>
    </location>
</feature>
<feature type="compositionally biased region" description="Basic and acidic residues" evidence="1">
    <location>
        <begin position="24"/>
        <end position="48"/>
    </location>
</feature>
<name>A0ABN3JLZ3_9ACTN</name>
<protein>
    <submittedName>
        <fullName evidence="3">Uncharacterized protein</fullName>
    </submittedName>
</protein>
<evidence type="ECO:0000313" key="4">
    <source>
        <dbReference type="Proteomes" id="UP001501231"/>
    </source>
</evidence>
<keyword evidence="2" id="KW-0812">Transmembrane</keyword>
<evidence type="ECO:0000256" key="2">
    <source>
        <dbReference type="SAM" id="Phobius"/>
    </source>
</evidence>
<evidence type="ECO:0000313" key="3">
    <source>
        <dbReference type="EMBL" id="GAA2433620.1"/>
    </source>
</evidence>
<accession>A0ABN3JLZ3</accession>
<proteinExistence type="predicted"/>
<dbReference type="EMBL" id="BAAARW010000020">
    <property type="protein sequence ID" value="GAA2433620.1"/>
    <property type="molecule type" value="Genomic_DNA"/>
</dbReference>
<sequence>MTTQQRATPRKRATAQKAAPRRKAAAEEAKTRKPARETRTAPSEERRTAVPIPVVTPHMKVYRLRVPTPGMPNMSAAGQAVGSAGSRLPSPPQLAFYGGLAATAVFGVIEWPVAAAIGVGTMIARRARRPGGRSKPE</sequence>
<evidence type="ECO:0000256" key="1">
    <source>
        <dbReference type="SAM" id="MobiDB-lite"/>
    </source>
</evidence>
<dbReference type="Proteomes" id="UP001501231">
    <property type="component" value="Unassembled WGS sequence"/>
</dbReference>
<organism evidence="3 4">
    <name type="scientific">Actinomadura vinacea</name>
    <dbReference type="NCBI Taxonomy" id="115336"/>
    <lineage>
        <taxon>Bacteria</taxon>
        <taxon>Bacillati</taxon>
        <taxon>Actinomycetota</taxon>
        <taxon>Actinomycetes</taxon>
        <taxon>Streptosporangiales</taxon>
        <taxon>Thermomonosporaceae</taxon>
        <taxon>Actinomadura</taxon>
    </lineage>
</organism>
<reference evidence="3 4" key="1">
    <citation type="journal article" date="2019" name="Int. J. Syst. Evol. Microbiol.">
        <title>The Global Catalogue of Microorganisms (GCM) 10K type strain sequencing project: providing services to taxonomists for standard genome sequencing and annotation.</title>
        <authorList>
            <consortium name="The Broad Institute Genomics Platform"/>
            <consortium name="The Broad Institute Genome Sequencing Center for Infectious Disease"/>
            <person name="Wu L."/>
            <person name="Ma J."/>
        </authorList>
    </citation>
    <scope>NUCLEOTIDE SEQUENCE [LARGE SCALE GENOMIC DNA]</scope>
    <source>
        <strain evidence="3 4">JCM 3325</strain>
    </source>
</reference>
<feature type="transmembrane region" description="Helical" evidence="2">
    <location>
        <begin position="94"/>
        <end position="124"/>
    </location>
</feature>